<comment type="catalytic activity">
    <reaction evidence="7">
        <text>a 2'-deoxyadenosine in DNA + S-adenosyl-L-methionine = an N(6)-methyl-2'-deoxyadenosine in DNA + S-adenosyl-L-homocysteine + H(+)</text>
        <dbReference type="Rhea" id="RHEA:15197"/>
        <dbReference type="Rhea" id="RHEA-COMP:12418"/>
        <dbReference type="Rhea" id="RHEA-COMP:12419"/>
        <dbReference type="ChEBI" id="CHEBI:15378"/>
        <dbReference type="ChEBI" id="CHEBI:57856"/>
        <dbReference type="ChEBI" id="CHEBI:59789"/>
        <dbReference type="ChEBI" id="CHEBI:90615"/>
        <dbReference type="ChEBI" id="CHEBI:90616"/>
        <dbReference type="EC" id="2.1.1.72"/>
    </reaction>
</comment>
<gene>
    <name evidence="11" type="ORF">F2Y07_04445</name>
</gene>
<evidence type="ECO:0000256" key="8">
    <source>
        <dbReference type="SAM" id="Coils"/>
    </source>
</evidence>
<dbReference type="PANTHER" id="PTHR42998">
    <property type="entry name" value="TYPE I RESTRICTION ENZYME HINDVIIP M PROTEIN-RELATED"/>
    <property type="match status" value="1"/>
</dbReference>
<evidence type="ECO:0000313" key="11">
    <source>
        <dbReference type="EMBL" id="KAA2376732.1"/>
    </source>
</evidence>
<dbReference type="InterPro" id="IPR038333">
    <property type="entry name" value="T1MK-like_N_sf"/>
</dbReference>
<feature type="domain" description="DNA methylase adenine-specific" evidence="9">
    <location>
        <begin position="149"/>
        <end position="468"/>
    </location>
</feature>
<keyword evidence="4 11" id="KW-0808">Transferase</keyword>
<dbReference type="RefSeq" id="WP_149885858.1">
    <property type="nucleotide sequence ID" value="NZ_JADMVN010000005.1"/>
</dbReference>
<dbReference type="InterPro" id="IPR003356">
    <property type="entry name" value="DNA_methylase_A-5"/>
</dbReference>
<dbReference type="Proteomes" id="UP000322658">
    <property type="component" value="Unassembled WGS sequence"/>
</dbReference>
<comment type="similarity">
    <text evidence="1">Belongs to the N(4)/N(6)-methyltransferase family.</text>
</comment>
<evidence type="ECO:0000259" key="9">
    <source>
        <dbReference type="Pfam" id="PF02384"/>
    </source>
</evidence>
<keyword evidence="3 11" id="KW-0489">Methyltransferase</keyword>
<proteinExistence type="inferred from homology"/>
<dbReference type="Pfam" id="PF02384">
    <property type="entry name" value="N6_Mtase"/>
    <property type="match status" value="1"/>
</dbReference>
<reference evidence="11 12" key="1">
    <citation type="journal article" date="2019" name="Nat. Med.">
        <title>A library of human gut bacterial isolates paired with longitudinal multiomics data enables mechanistic microbiome research.</title>
        <authorList>
            <person name="Poyet M."/>
            <person name="Groussin M."/>
            <person name="Gibbons S.M."/>
            <person name="Avila-Pacheco J."/>
            <person name="Jiang X."/>
            <person name="Kearney S.M."/>
            <person name="Perrotta A.R."/>
            <person name="Berdy B."/>
            <person name="Zhao S."/>
            <person name="Lieberman T.D."/>
            <person name="Swanson P.K."/>
            <person name="Smith M."/>
            <person name="Roesemann S."/>
            <person name="Alexander J.E."/>
            <person name="Rich S.A."/>
            <person name="Livny J."/>
            <person name="Vlamakis H."/>
            <person name="Clish C."/>
            <person name="Bullock K."/>
            <person name="Deik A."/>
            <person name="Scott J."/>
            <person name="Pierce K.A."/>
            <person name="Xavier R.J."/>
            <person name="Alm E.J."/>
        </authorList>
    </citation>
    <scope>NUCLEOTIDE SEQUENCE [LARGE SCALE GENOMIC DNA]</scope>
    <source>
        <strain evidence="11 12">BIOML-A1</strain>
    </source>
</reference>
<dbReference type="GO" id="GO:0008170">
    <property type="term" value="F:N-methyltransferase activity"/>
    <property type="evidence" value="ECO:0007669"/>
    <property type="project" value="InterPro"/>
</dbReference>
<feature type="coiled-coil region" evidence="8">
    <location>
        <begin position="477"/>
        <end position="504"/>
    </location>
</feature>
<evidence type="ECO:0000256" key="7">
    <source>
        <dbReference type="ARBA" id="ARBA00047942"/>
    </source>
</evidence>
<dbReference type="PANTHER" id="PTHR42998:SF1">
    <property type="entry name" value="TYPE I RESTRICTION ENZYME HINDI METHYLASE SUBUNIT"/>
    <property type="match status" value="1"/>
</dbReference>
<dbReference type="GO" id="GO:0009007">
    <property type="term" value="F:site-specific DNA-methyltransferase (adenine-specific) activity"/>
    <property type="evidence" value="ECO:0007669"/>
    <property type="project" value="UniProtKB-EC"/>
</dbReference>
<keyword evidence="6" id="KW-0680">Restriction system</keyword>
<dbReference type="Pfam" id="PF12161">
    <property type="entry name" value="HsdM_N"/>
    <property type="match status" value="1"/>
</dbReference>
<accession>A0A5B3GU16</accession>
<evidence type="ECO:0000256" key="2">
    <source>
        <dbReference type="ARBA" id="ARBA00011900"/>
    </source>
</evidence>
<dbReference type="PRINTS" id="PR00507">
    <property type="entry name" value="N12N6MTFRASE"/>
</dbReference>
<evidence type="ECO:0000313" key="12">
    <source>
        <dbReference type="Proteomes" id="UP000322658"/>
    </source>
</evidence>
<dbReference type="GO" id="GO:0009307">
    <property type="term" value="P:DNA restriction-modification system"/>
    <property type="evidence" value="ECO:0007669"/>
    <property type="project" value="UniProtKB-KW"/>
</dbReference>
<protein>
    <recommendedName>
        <fullName evidence="2">site-specific DNA-methyltransferase (adenine-specific)</fullName>
        <ecNumber evidence="2">2.1.1.72</ecNumber>
    </recommendedName>
</protein>
<name>A0A5B3GU16_9BACT</name>
<dbReference type="GO" id="GO:0003677">
    <property type="term" value="F:DNA binding"/>
    <property type="evidence" value="ECO:0007669"/>
    <property type="project" value="InterPro"/>
</dbReference>
<dbReference type="InterPro" id="IPR052916">
    <property type="entry name" value="Type-I_RE_MTase_Subunit"/>
</dbReference>
<dbReference type="AlphaFoldDB" id="A0A5B3GU16"/>
<evidence type="ECO:0000256" key="4">
    <source>
        <dbReference type="ARBA" id="ARBA00022679"/>
    </source>
</evidence>
<keyword evidence="8" id="KW-0175">Coiled coil</keyword>
<evidence type="ECO:0000256" key="3">
    <source>
        <dbReference type="ARBA" id="ARBA00022603"/>
    </source>
</evidence>
<dbReference type="SUPFAM" id="SSF53335">
    <property type="entry name" value="S-adenosyl-L-methionine-dependent methyltransferases"/>
    <property type="match status" value="1"/>
</dbReference>
<dbReference type="InterPro" id="IPR022749">
    <property type="entry name" value="D12N6_MeTrfase_N"/>
</dbReference>
<evidence type="ECO:0000256" key="1">
    <source>
        <dbReference type="ARBA" id="ARBA00006594"/>
    </source>
</evidence>
<dbReference type="EC" id="2.1.1.72" evidence="2"/>
<dbReference type="InterPro" id="IPR029063">
    <property type="entry name" value="SAM-dependent_MTases_sf"/>
</dbReference>
<evidence type="ECO:0000256" key="5">
    <source>
        <dbReference type="ARBA" id="ARBA00022691"/>
    </source>
</evidence>
<keyword evidence="5" id="KW-0949">S-adenosyl-L-methionine</keyword>
<dbReference type="EMBL" id="VVXJ01000007">
    <property type="protein sequence ID" value="KAA2376732.1"/>
    <property type="molecule type" value="Genomic_DNA"/>
</dbReference>
<dbReference type="Gene3D" id="1.20.1260.30">
    <property type="match status" value="1"/>
</dbReference>
<organism evidence="11 12">
    <name type="scientific">Alistipes shahii</name>
    <dbReference type="NCBI Taxonomy" id="328814"/>
    <lineage>
        <taxon>Bacteria</taxon>
        <taxon>Pseudomonadati</taxon>
        <taxon>Bacteroidota</taxon>
        <taxon>Bacteroidia</taxon>
        <taxon>Bacteroidales</taxon>
        <taxon>Rikenellaceae</taxon>
        <taxon>Alistipes</taxon>
    </lineage>
</organism>
<evidence type="ECO:0000256" key="6">
    <source>
        <dbReference type="ARBA" id="ARBA00022747"/>
    </source>
</evidence>
<dbReference type="PROSITE" id="PS00092">
    <property type="entry name" value="N6_MTASE"/>
    <property type="match status" value="1"/>
</dbReference>
<comment type="caution">
    <text evidence="11">The sequence shown here is derived from an EMBL/GenBank/DDBJ whole genome shotgun (WGS) entry which is preliminary data.</text>
</comment>
<evidence type="ECO:0000259" key="10">
    <source>
        <dbReference type="Pfam" id="PF12161"/>
    </source>
</evidence>
<feature type="domain" description="N6 adenine-specific DNA methyltransferase N-terminal" evidence="10">
    <location>
        <begin position="12"/>
        <end position="138"/>
    </location>
</feature>
<sequence length="509" mass="57235">MATMNTADIGFEKEIWRAADKMRGNIDASEYKSVVLGLIFLKYISDKFETKYRQLVDEGEGFEEDKDEYTAENIFYVPAEARWETIAAQAHTPEIGTAIDNAMRAIERENRRLKDILPKNFARPELDKRRLGEVVDLFTNIRMHQHGDSKDILGRTYEYCLSRFAEAEGKLAGEFYTPACVVKTLVQVLQPFRGRVYDPCCGSGGMFVQSARFIESHAGNINNISVYGQDSNPTTWKMAQMNLAIRGIEADLGQYNADTFFHDCHPTLKADFVLANPPFNLSDWGADKLADDVRWKYGTPPNGNANFAWIQHIIHHLAPTGRAGVVLANGSLSSQSGGEGDIRRRLIEADLVDCIVAMPPQLFYTTQIPVSIWFFNKAKTQPGHTLFIDARNLGTMVTRKLRELTDCESEDPARRGDIQRIADTYRAYAEGRLEAEQGFCAVATTKEIAAQDFILTPGRYVGIAAQAEDSEPFAAKMERLTGELSELFAQSHELEAEIRRQLEKIGYKL</sequence>
<dbReference type="Gene3D" id="3.40.50.150">
    <property type="entry name" value="Vaccinia Virus protein VP39"/>
    <property type="match status" value="1"/>
</dbReference>
<dbReference type="GO" id="GO:0032259">
    <property type="term" value="P:methylation"/>
    <property type="evidence" value="ECO:0007669"/>
    <property type="project" value="UniProtKB-KW"/>
</dbReference>
<dbReference type="InterPro" id="IPR002052">
    <property type="entry name" value="DNA_methylase_N6_adenine_CS"/>
</dbReference>